<name>A0A1F5XWP5_9BACT</name>
<dbReference type="InterPro" id="IPR035069">
    <property type="entry name" value="TTHA1013/TTHA0281-like"/>
</dbReference>
<protein>
    <recommendedName>
        <fullName evidence="3">HicB-like antitoxin of toxin-antitoxin system domain-containing protein</fullName>
    </recommendedName>
</protein>
<evidence type="ECO:0008006" key="3">
    <source>
        <dbReference type="Google" id="ProtNLM"/>
    </source>
</evidence>
<gene>
    <name evidence="1" type="ORF">A3H05_00375</name>
</gene>
<dbReference type="Gene3D" id="3.30.160.250">
    <property type="match status" value="1"/>
</dbReference>
<sequence>MKQRISVKSYTFKFVIEPDKFPDGRRAYYAYIPELEAFGGATWGFSKEEAIKNIQEVARMTVEGLLHDNKSFLRKHGKISSEPLVTVNA</sequence>
<evidence type="ECO:0000313" key="1">
    <source>
        <dbReference type="EMBL" id="OGF92314.1"/>
    </source>
</evidence>
<dbReference type="EMBL" id="MFIP01000013">
    <property type="protein sequence ID" value="OGF92314.1"/>
    <property type="molecule type" value="Genomic_DNA"/>
</dbReference>
<reference evidence="1 2" key="1">
    <citation type="journal article" date="2016" name="Nat. Commun.">
        <title>Thousands of microbial genomes shed light on interconnected biogeochemical processes in an aquifer system.</title>
        <authorList>
            <person name="Anantharaman K."/>
            <person name="Brown C.T."/>
            <person name="Hug L.A."/>
            <person name="Sharon I."/>
            <person name="Castelle C.J."/>
            <person name="Probst A.J."/>
            <person name="Thomas B.C."/>
            <person name="Singh A."/>
            <person name="Wilkins M.J."/>
            <person name="Karaoz U."/>
            <person name="Brodie E.L."/>
            <person name="Williams K.H."/>
            <person name="Hubbard S.S."/>
            <person name="Banfield J.F."/>
        </authorList>
    </citation>
    <scope>NUCLEOTIDE SEQUENCE [LARGE SCALE GENOMIC DNA]</scope>
</reference>
<proteinExistence type="predicted"/>
<dbReference type="SUPFAM" id="SSF143100">
    <property type="entry name" value="TTHA1013/TTHA0281-like"/>
    <property type="match status" value="1"/>
</dbReference>
<evidence type="ECO:0000313" key="2">
    <source>
        <dbReference type="Proteomes" id="UP000177334"/>
    </source>
</evidence>
<accession>A0A1F5XWP5</accession>
<dbReference type="AlphaFoldDB" id="A0A1F5XWP5"/>
<organism evidence="1 2">
    <name type="scientific">Candidatus Giovannonibacteria bacterium RIFCSPLOWO2_12_FULL_43_26</name>
    <dbReference type="NCBI Taxonomy" id="1798363"/>
    <lineage>
        <taxon>Bacteria</taxon>
        <taxon>Candidatus Giovannoniibacteriota</taxon>
    </lineage>
</organism>
<comment type="caution">
    <text evidence="1">The sequence shown here is derived from an EMBL/GenBank/DDBJ whole genome shotgun (WGS) entry which is preliminary data.</text>
</comment>
<dbReference type="Proteomes" id="UP000177334">
    <property type="component" value="Unassembled WGS sequence"/>
</dbReference>